<evidence type="ECO:0000256" key="10">
    <source>
        <dbReference type="ARBA" id="ARBA00023201"/>
    </source>
</evidence>
<evidence type="ECO:0000313" key="14">
    <source>
        <dbReference type="Proteomes" id="UP000317429"/>
    </source>
</evidence>
<dbReference type="KEGG" id="pnd:Pla175_18800"/>
<name>A0A518DAK6_9BACT</name>
<keyword evidence="7" id="KW-0915">Sodium</keyword>
<sequence precursor="true">MLAPELAPADYAVIVAYLGVMTIAGVWSGRSNRSEEGFFLGGRGLPWWALLASIVATETSAVTFLSLPGKTYATDGSFAFLQLALGYVIGRVIVAKFLLPEYFRGRIFTAYEVLQERFGPGVRLLASSVFLITRNLSDGLRLFLAALLLQAALGIGFTPCVLVIAGVTTAYAMFGGVSAVVYNDFFQFVVYMLGAMVVLGMLLAQTPDGATGLVEFAASTGRLRVFDPSWSLTAPDITLWSGLIGGAVLTIATHGADQMMVQRYLCARSERSAALALVLSGPLVLLQFALFLVIGVGLAQFYATHQVAYEVAAGDRVFLTYLVQELPTGLRGLLIAAVMAVVMSTLSSSLNSSAGVVVNDLMGDKLRRRGAAATMVAARGLTLAFAALQSTVAIVAYEGSLKSDVIDAVLAIAGFSTGLLLGLYVLGMLVGRARPLVGMIAFGGGLAVTCAAVFLSPLSWPWYCLVGSSSTLGIGLLLTGGRGHPLEEA</sequence>
<evidence type="ECO:0000256" key="5">
    <source>
        <dbReference type="ARBA" id="ARBA00022692"/>
    </source>
</evidence>
<evidence type="ECO:0000256" key="1">
    <source>
        <dbReference type="ARBA" id="ARBA00004651"/>
    </source>
</evidence>
<feature type="transmembrane region" description="Helical" evidence="12">
    <location>
        <begin position="333"/>
        <end position="358"/>
    </location>
</feature>
<dbReference type="InterPro" id="IPR051163">
    <property type="entry name" value="Sodium:Solute_Symporter_SSF"/>
</dbReference>
<dbReference type="OrthoDB" id="9810181at2"/>
<evidence type="ECO:0000313" key="13">
    <source>
        <dbReference type="EMBL" id="QDU88502.1"/>
    </source>
</evidence>
<dbReference type="InterPro" id="IPR001734">
    <property type="entry name" value="Na/solute_symporter"/>
</dbReference>
<feature type="transmembrane region" description="Helical" evidence="12">
    <location>
        <begin position="185"/>
        <end position="204"/>
    </location>
</feature>
<evidence type="ECO:0000256" key="9">
    <source>
        <dbReference type="ARBA" id="ARBA00023136"/>
    </source>
</evidence>
<dbReference type="AlphaFoldDB" id="A0A518DAK6"/>
<evidence type="ECO:0000256" key="4">
    <source>
        <dbReference type="ARBA" id="ARBA00022475"/>
    </source>
</evidence>
<dbReference type="Pfam" id="PF00474">
    <property type="entry name" value="SSF"/>
    <property type="match status" value="1"/>
</dbReference>
<feature type="transmembrane region" description="Helical" evidence="12">
    <location>
        <begin position="460"/>
        <end position="479"/>
    </location>
</feature>
<gene>
    <name evidence="13" type="primary">sglT_4</name>
    <name evidence="13" type="ORF">Pla175_18800</name>
</gene>
<dbReference type="PANTHER" id="PTHR42985">
    <property type="entry name" value="SODIUM-COUPLED MONOCARBOXYLATE TRANSPORTER"/>
    <property type="match status" value="1"/>
</dbReference>
<dbReference type="Proteomes" id="UP000317429">
    <property type="component" value="Chromosome"/>
</dbReference>
<feature type="transmembrane region" description="Helical" evidence="12">
    <location>
        <begin position="237"/>
        <end position="256"/>
    </location>
</feature>
<protein>
    <submittedName>
        <fullName evidence="13">Sodium/glucose cotransporter</fullName>
    </submittedName>
</protein>
<feature type="transmembrane region" description="Helical" evidence="12">
    <location>
        <begin position="370"/>
        <end position="396"/>
    </location>
</feature>
<dbReference type="GO" id="GO:0005886">
    <property type="term" value="C:plasma membrane"/>
    <property type="evidence" value="ECO:0007669"/>
    <property type="project" value="UniProtKB-SubCell"/>
</dbReference>
<evidence type="ECO:0000256" key="11">
    <source>
        <dbReference type="RuleBase" id="RU362091"/>
    </source>
</evidence>
<dbReference type="RefSeq" id="WP_145283493.1">
    <property type="nucleotide sequence ID" value="NZ_CP036291.1"/>
</dbReference>
<evidence type="ECO:0000256" key="6">
    <source>
        <dbReference type="ARBA" id="ARBA00022989"/>
    </source>
</evidence>
<comment type="subcellular location">
    <subcellularLocation>
        <location evidence="1">Cell membrane</location>
        <topology evidence="1">Multi-pass membrane protein</topology>
    </subcellularLocation>
</comment>
<keyword evidence="14" id="KW-1185">Reference proteome</keyword>
<accession>A0A518DAK6</accession>
<feature type="transmembrane region" description="Helical" evidence="12">
    <location>
        <begin position="6"/>
        <end position="27"/>
    </location>
</feature>
<comment type="similarity">
    <text evidence="2 11">Belongs to the sodium:solute symporter (SSF) (TC 2.A.21) family.</text>
</comment>
<evidence type="ECO:0000256" key="7">
    <source>
        <dbReference type="ARBA" id="ARBA00023053"/>
    </source>
</evidence>
<dbReference type="PROSITE" id="PS50283">
    <property type="entry name" value="NA_SOLUT_SYMP_3"/>
    <property type="match status" value="1"/>
</dbReference>
<feature type="transmembrane region" description="Helical" evidence="12">
    <location>
        <begin position="47"/>
        <end position="67"/>
    </location>
</feature>
<keyword evidence="9 12" id="KW-0472">Membrane</keyword>
<dbReference type="GO" id="GO:0015293">
    <property type="term" value="F:symporter activity"/>
    <property type="evidence" value="ECO:0007669"/>
    <property type="project" value="TreeGrafter"/>
</dbReference>
<evidence type="ECO:0000256" key="12">
    <source>
        <dbReference type="SAM" id="Phobius"/>
    </source>
</evidence>
<keyword evidence="6 12" id="KW-1133">Transmembrane helix</keyword>
<evidence type="ECO:0000256" key="3">
    <source>
        <dbReference type="ARBA" id="ARBA00022448"/>
    </source>
</evidence>
<feature type="transmembrane region" description="Helical" evidence="12">
    <location>
        <begin position="408"/>
        <end position="429"/>
    </location>
</feature>
<dbReference type="Gene3D" id="1.20.1730.10">
    <property type="entry name" value="Sodium/glucose cotransporter"/>
    <property type="match status" value="1"/>
</dbReference>
<feature type="transmembrane region" description="Helical" evidence="12">
    <location>
        <begin position="277"/>
        <end position="302"/>
    </location>
</feature>
<keyword evidence="3" id="KW-0813">Transport</keyword>
<organism evidence="13 14">
    <name type="scientific">Pirellulimonas nuda</name>
    <dbReference type="NCBI Taxonomy" id="2528009"/>
    <lineage>
        <taxon>Bacteria</taxon>
        <taxon>Pseudomonadati</taxon>
        <taxon>Planctomycetota</taxon>
        <taxon>Planctomycetia</taxon>
        <taxon>Pirellulales</taxon>
        <taxon>Lacipirellulaceae</taxon>
        <taxon>Pirellulimonas</taxon>
    </lineage>
</organism>
<keyword evidence="4" id="KW-1003">Cell membrane</keyword>
<keyword evidence="5 12" id="KW-0812">Transmembrane</keyword>
<proteinExistence type="inferred from homology"/>
<dbReference type="GO" id="GO:0006814">
    <property type="term" value="P:sodium ion transport"/>
    <property type="evidence" value="ECO:0007669"/>
    <property type="project" value="UniProtKB-KW"/>
</dbReference>
<evidence type="ECO:0000256" key="8">
    <source>
        <dbReference type="ARBA" id="ARBA00023065"/>
    </source>
</evidence>
<dbReference type="EMBL" id="CP036291">
    <property type="protein sequence ID" value="QDU88502.1"/>
    <property type="molecule type" value="Genomic_DNA"/>
</dbReference>
<evidence type="ECO:0000256" key="2">
    <source>
        <dbReference type="ARBA" id="ARBA00006434"/>
    </source>
</evidence>
<feature type="transmembrane region" description="Helical" evidence="12">
    <location>
        <begin position="436"/>
        <end position="454"/>
    </location>
</feature>
<dbReference type="PANTHER" id="PTHR42985:SF47">
    <property type="entry name" value="INTEGRAL MEMBRANE TRANSPORT PROTEIN"/>
    <property type="match status" value="1"/>
</dbReference>
<reference evidence="13 14" key="1">
    <citation type="submission" date="2019-02" db="EMBL/GenBank/DDBJ databases">
        <title>Deep-cultivation of Planctomycetes and their phenomic and genomic characterization uncovers novel biology.</title>
        <authorList>
            <person name="Wiegand S."/>
            <person name="Jogler M."/>
            <person name="Boedeker C."/>
            <person name="Pinto D."/>
            <person name="Vollmers J."/>
            <person name="Rivas-Marin E."/>
            <person name="Kohn T."/>
            <person name="Peeters S.H."/>
            <person name="Heuer A."/>
            <person name="Rast P."/>
            <person name="Oberbeckmann S."/>
            <person name="Bunk B."/>
            <person name="Jeske O."/>
            <person name="Meyerdierks A."/>
            <person name="Storesund J.E."/>
            <person name="Kallscheuer N."/>
            <person name="Luecker S."/>
            <person name="Lage O.M."/>
            <person name="Pohl T."/>
            <person name="Merkel B.J."/>
            <person name="Hornburger P."/>
            <person name="Mueller R.-W."/>
            <person name="Bruemmer F."/>
            <person name="Labrenz M."/>
            <person name="Spormann A.M."/>
            <person name="Op den Camp H."/>
            <person name="Overmann J."/>
            <person name="Amann R."/>
            <person name="Jetten M.S.M."/>
            <person name="Mascher T."/>
            <person name="Medema M.H."/>
            <person name="Devos D.P."/>
            <person name="Kaster A.-K."/>
            <person name="Ovreas L."/>
            <person name="Rohde M."/>
            <person name="Galperin M.Y."/>
            <person name="Jogler C."/>
        </authorList>
    </citation>
    <scope>NUCLEOTIDE SEQUENCE [LARGE SCALE GENOMIC DNA]</scope>
    <source>
        <strain evidence="13 14">Pla175</strain>
    </source>
</reference>
<feature type="transmembrane region" description="Helical" evidence="12">
    <location>
        <begin position="143"/>
        <end position="173"/>
    </location>
</feature>
<keyword evidence="10" id="KW-0739">Sodium transport</keyword>
<feature type="transmembrane region" description="Helical" evidence="12">
    <location>
        <begin position="79"/>
        <end position="99"/>
    </location>
</feature>
<dbReference type="InterPro" id="IPR038377">
    <property type="entry name" value="Na/Glc_symporter_sf"/>
</dbReference>
<dbReference type="NCBIfam" id="TIGR00813">
    <property type="entry name" value="sss"/>
    <property type="match status" value="1"/>
</dbReference>
<keyword evidence="8" id="KW-0406">Ion transport</keyword>